<dbReference type="PANTHER" id="PTHR44936:SF9">
    <property type="entry name" value="SENSOR PROTEIN CREC"/>
    <property type="match status" value="1"/>
</dbReference>
<dbReference type="AlphaFoldDB" id="A0A150PFD5"/>
<feature type="transmembrane region" description="Helical" evidence="8">
    <location>
        <begin position="39"/>
        <end position="58"/>
    </location>
</feature>
<dbReference type="PANTHER" id="PTHR44936">
    <property type="entry name" value="SENSOR PROTEIN CREC"/>
    <property type="match status" value="1"/>
</dbReference>
<comment type="caution">
    <text evidence="10">The sequence shown here is derived from an EMBL/GenBank/DDBJ whole genome shotgun (WGS) entry which is preliminary data.</text>
</comment>
<keyword evidence="5" id="KW-0418">Kinase</keyword>
<dbReference type="Proteomes" id="UP000075420">
    <property type="component" value="Unassembled WGS sequence"/>
</dbReference>
<feature type="transmembrane region" description="Helical" evidence="8">
    <location>
        <begin position="64"/>
        <end position="86"/>
    </location>
</feature>
<feature type="transmembrane region" description="Helical" evidence="8">
    <location>
        <begin position="153"/>
        <end position="170"/>
    </location>
</feature>
<protein>
    <recommendedName>
        <fullName evidence="2">histidine kinase</fullName>
        <ecNumber evidence="2">2.7.13.3</ecNumber>
    </recommendedName>
</protein>
<keyword evidence="3" id="KW-0597">Phosphoprotein</keyword>
<dbReference type="SMART" id="SM00387">
    <property type="entry name" value="HATPase_c"/>
    <property type="match status" value="1"/>
</dbReference>
<dbReference type="PROSITE" id="PS50109">
    <property type="entry name" value="HIS_KIN"/>
    <property type="match status" value="1"/>
</dbReference>
<dbReference type="EC" id="2.7.13.3" evidence="2"/>
<keyword evidence="8" id="KW-0472">Membrane</keyword>
<name>A0A150PFD5_SORCE</name>
<reference evidence="10 11" key="1">
    <citation type="submission" date="2014-02" db="EMBL/GenBank/DDBJ databases">
        <title>The small core and large imbalanced accessory genome model reveals a collaborative survival strategy of Sorangium cellulosum strains in nature.</title>
        <authorList>
            <person name="Han K."/>
            <person name="Peng R."/>
            <person name="Blom J."/>
            <person name="Li Y.-Z."/>
        </authorList>
    </citation>
    <scope>NUCLEOTIDE SEQUENCE [LARGE SCALE GENOMIC DNA]</scope>
    <source>
        <strain evidence="10 11">So0157-25</strain>
    </source>
</reference>
<comment type="catalytic activity">
    <reaction evidence="1">
        <text>ATP + protein L-histidine = ADP + protein N-phospho-L-histidine.</text>
        <dbReference type="EC" id="2.7.13.3"/>
    </reaction>
</comment>
<evidence type="ECO:0000256" key="2">
    <source>
        <dbReference type="ARBA" id="ARBA00012438"/>
    </source>
</evidence>
<dbReference type="EMBL" id="JELY01001874">
    <property type="protein sequence ID" value="KYF54339.1"/>
    <property type="molecule type" value="Genomic_DNA"/>
</dbReference>
<keyword evidence="8" id="KW-1133">Transmembrane helix</keyword>
<evidence type="ECO:0000256" key="5">
    <source>
        <dbReference type="ARBA" id="ARBA00022777"/>
    </source>
</evidence>
<proteinExistence type="predicted"/>
<dbReference type="InterPro" id="IPR050980">
    <property type="entry name" value="2C_sensor_his_kinase"/>
</dbReference>
<dbReference type="InterPro" id="IPR036890">
    <property type="entry name" value="HATPase_C_sf"/>
</dbReference>
<gene>
    <name evidence="10" type="ORF">BE08_12910</name>
</gene>
<evidence type="ECO:0000256" key="7">
    <source>
        <dbReference type="SAM" id="Coils"/>
    </source>
</evidence>
<sequence>MEAHSLKTAERASLPALSTEAQLDALITREALRGERTASIARSVFCAALLARFLAVHAPTSPGSYARAFMEVPLLLGAVAASLYVWWRSRRIDASPHLLLVSVGVDALLCFLALLPNVLWPWEGYPGLLHLPDTAALLITVSTSAFRLVRRAVLLATAANVLSALVLIALDRVLNGSHHDGFWIPASLLFLLLLTAASAALLVTTRTLRVVELGARSMLRAERAQRNLSVMLHDHHDVKTSLSAALIDADLLRRELLRVESASAERMLRRLEQLRESVEEVASTMGHIRERTIRELDALRATAPAEIGEATRGALRVVRRRYQAVKVDVTDRAERTAVLFAGGHDVLERVLLNLLVNACEGTGERGASSVTLDARPLGGGRVAIEVKDDGPGFHDTRSPKPGGSGQGLGFVAGMVESSGGLVLRANLPEGGAKITLELLEAPV</sequence>
<evidence type="ECO:0000256" key="1">
    <source>
        <dbReference type="ARBA" id="ARBA00000085"/>
    </source>
</evidence>
<dbReference type="InterPro" id="IPR004358">
    <property type="entry name" value="Sig_transdc_His_kin-like_C"/>
</dbReference>
<dbReference type="InterPro" id="IPR003594">
    <property type="entry name" value="HATPase_dom"/>
</dbReference>
<dbReference type="Gene3D" id="3.30.565.10">
    <property type="entry name" value="Histidine kinase-like ATPase, C-terminal domain"/>
    <property type="match status" value="1"/>
</dbReference>
<keyword evidence="6" id="KW-0902">Two-component regulatory system</keyword>
<dbReference type="InterPro" id="IPR005467">
    <property type="entry name" value="His_kinase_dom"/>
</dbReference>
<dbReference type="GO" id="GO:0000160">
    <property type="term" value="P:phosphorelay signal transduction system"/>
    <property type="evidence" value="ECO:0007669"/>
    <property type="project" value="UniProtKB-KW"/>
</dbReference>
<feature type="transmembrane region" description="Helical" evidence="8">
    <location>
        <begin position="98"/>
        <end position="122"/>
    </location>
</feature>
<keyword evidence="7" id="KW-0175">Coiled coil</keyword>
<evidence type="ECO:0000313" key="10">
    <source>
        <dbReference type="EMBL" id="KYF54339.1"/>
    </source>
</evidence>
<evidence type="ECO:0000313" key="11">
    <source>
        <dbReference type="Proteomes" id="UP000075420"/>
    </source>
</evidence>
<accession>A0A150PFD5</accession>
<evidence type="ECO:0000256" key="4">
    <source>
        <dbReference type="ARBA" id="ARBA00022679"/>
    </source>
</evidence>
<dbReference type="PRINTS" id="PR00344">
    <property type="entry name" value="BCTRLSENSOR"/>
</dbReference>
<dbReference type="SUPFAM" id="SSF55874">
    <property type="entry name" value="ATPase domain of HSP90 chaperone/DNA topoisomerase II/histidine kinase"/>
    <property type="match status" value="1"/>
</dbReference>
<evidence type="ECO:0000256" key="8">
    <source>
        <dbReference type="SAM" id="Phobius"/>
    </source>
</evidence>
<evidence type="ECO:0000259" key="9">
    <source>
        <dbReference type="PROSITE" id="PS50109"/>
    </source>
</evidence>
<evidence type="ECO:0000256" key="3">
    <source>
        <dbReference type="ARBA" id="ARBA00022553"/>
    </source>
</evidence>
<feature type="coiled-coil region" evidence="7">
    <location>
        <begin position="254"/>
        <end position="284"/>
    </location>
</feature>
<feature type="transmembrane region" description="Helical" evidence="8">
    <location>
        <begin position="182"/>
        <end position="203"/>
    </location>
</feature>
<keyword evidence="4" id="KW-0808">Transferase</keyword>
<keyword evidence="8" id="KW-0812">Transmembrane</keyword>
<feature type="domain" description="Histidine kinase" evidence="9">
    <location>
        <begin position="233"/>
        <end position="442"/>
    </location>
</feature>
<organism evidence="10 11">
    <name type="scientific">Sorangium cellulosum</name>
    <name type="common">Polyangium cellulosum</name>
    <dbReference type="NCBI Taxonomy" id="56"/>
    <lineage>
        <taxon>Bacteria</taxon>
        <taxon>Pseudomonadati</taxon>
        <taxon>Myxococcota</taxon>
        <taxon>Polyangia</taxon>
        <taxon>Polyangiales</taxon>
        <taxon>Polyangiaceae</taxon>
        <taxon>Sorangium</taxon>
    </lineage>
</organism>
<dbReference type="Pfam" id="PF02518">
    <property type="entry name" value="HATPase_c"/>
    <property type="match status" value="1"/>
</dbReference>
<dbReference type="GO" id="GO:0004673">
    <property type="term" value="F:protein histidine kinase activity"/>
    <property type="evidence" value="ECO:0007669"/>
    <property type="project" value="UniProtKB-EC"/>
</dbReference>
<evidence type="ECO:0000256" key="6">
    <source>
        <dbReference type="ARBA" id="ARBA00023012"/>
    </source>
</evidence>